<name>A0A010ZSD8_9ACTN</name>
<keyword evidence="1" id="KW-0812">Transmembrane</keyword>
<gene>
    <name evidence="2" type="ORF">CryarDRAFT_1202</name>
</gene>
<organism evidence="2 3">
    <name type="scientific">Cryptosporangium arvum DSM 44712</name>
    <dbReference type="NCBI Taxonomy" id="927661"/>
    <lineage>
        <taxon>Bacteria</taxon>
        <taxon>Bacillati</taxon>
        <taxon>Actinomycetota</taxon>
        <taxon>Actinomycetes</taxon>
        <taxon>Cryptosporangiales</taxon>
        <taxon>Cryptosporangiaceae</taxon>
        <taxon>Cryptosporangium</taxon>
    </lineage>
</organism>
<dbReference type="HOGENOM" id="CLU_3327022_0_0_11"/>
<dbReference type="AlphaFoldDB" id="A0A010ZSD8"/>
<protein>
    <submittedName>
        <fullName evidence="2">Uncharacterized protein</fullName>
    </submittedName>
</protein>
<reference evidence="2 3" key="1">
    <citation type="submission" date="2013-07" db="EMBL/GenBank/DDBJ databases">
        <authorList>
            <consortium name="DOE Joint Genome Institute"/>
            <person name="Eisen J."/>
            <person name="Huntemann M."/>
            <person name="Han J."/>
            <person name="Chen A."/>
            <person name="Kyrpides N."/>
            <person name="Mavromatis K."/>
            <person name="Markowitz V."/>
            <person name="Palaniappan K."/>
            <person name="Ivanova N."/>
            <person name="Schaumberg A."/>
            <person name="Pati A."/>
            <person name="Liolios K."/>
            <person name="Nordberg H.P."/>
            <person name="Cantor M.N."/>
            <person name="Hua S.X."/>
            <person name="Woyke T."/>
        </authorList>
    </citation>
    <scope>NUCLEOTIDE SEQUENCE [LARGE SCALE GENOMIC DNA]</scope>
    <source>
        <strain evidence="2 3">DSM 44712</strain>
    </source>
</reference>
<dbReference type="Proteomes" id="UP000021053">
    <property type="component" value="Unassembled WGS sequence"/>
</dbReference>
<evidence type="ECO:0000313" key="2">
    <source>
        <dbReference type="EMBL" id="EXG80137.1"/>
    </source>
</evidence>
<feature type="transmembrane region" description="Helical" evidence="1">
    <location>
        <begin position="6"/>
        <end position="32"/>
    </location>
</feature>
<sequence length="38" mass="3969">MGGLKPWHVLASLCCLLILGGGVAGLIAAVTYSSRRKR</sequence>
<evidence type="ECO:0000256" key="1">
    <source>
        <dbReference type="SAM" id="Phobius"/>
    </source>
</evidence>
<comment type="caution">
    <text evidence="2">The sequence shown here is derived from an EMBL/GenBank/DDBJ whole genome shotgun (WGS) entry which is preliminary data.</text>
</comment>
<accession>A0A010ZSD8</accession>
<keyword evidence="3" id="KW-1185">Reference proteome</keyword>
<keyword evidence="1" id="KW-0472">Membrane</keyword>
<dbReference type="EMBL" id="JFBT01000001">
    <property type="protein sequence ID" value="EXG80137.1"/>
    <property type="molecule type" value="Genomic_DNA"/>
</dbReference>
<proteinExistence type="predicted"/>
<evidence type="ECO:0000313" key="3">
    <source>
        <dbReference type="Proteomes" id="UP000021053"/>
    </source>
</evidence>
<keyword evidence="1" id="KW-1133">Transmembrane helix</keyword>